<comment type="cofactor">
    <cofactor evidence="1">
        <name>pyridoxal 5'-phosphate</name>
        <dbReference type="ChEBI" id="CHEBI:597326"/>
    </cofactor>
</comment>
<comment type="similarity">
    <text evidence="2">Belongs to the class-I pyridoxal-phosphate-dependent aminotransferase family.</text>
</comment>
<dbReference type="Pfam" id="PF00155">
    <property type="entry name" value="Aminotran_1_2"/>
    <property type="match status" value="1"/>
</dbReference>
<organism evidence="7 8">
    <name type="scientific">Gonapodya prolifera (strain JEL478)</name>
    <name type="common">Monoblepharis prolifera</name>
    <dbReference type="NCBI Taxonomy" id="1344416"/>
    <lineage>
        <taxon>Eukaryota</taxon>
        <taxon>Fungi</taxon>
        <taxon>Fungi incertae sedis</taxon>
        <taxon>Chytridiomycota</taxon>
        <taxon>Chytridiomycota incertae sedis</taxon>
        <taxon>Monoblepharidomycetes</taxon>
        <taxon>Monoblepharidales</taxon>
        <taxon>Gonapodyaceae</taxon>
        <taxon>Gonapodya</taxon>
    </lineage>
</organism>
<sequence>MAPIADYTPYLSSRSRRRGPVATIAVIQPYIGRSDIISLGGGLPHPDSFPFKSLSFEIETEGGGSETLHVEQTDLLRGLQYGNPKGATELNNWFKGLMKRDHSPPGAFDLLIAGASQDGLAKTLEMLLDEEDSILIEQPTYPATLNILQPLSLHYVPISIDRDGLVPEEIDRTFQNWETDERNKGKRRPRVLYVVPCGQNPSGVNMTLERKLEVYALAQKWDFLIVEDDPYYYLQFTSTHRIPSFLSMDVDARVVRMDSLAKIVSAGIRVGWVTASPALISQLEYHQACSNQHASGIAQALTWTLFKKWGYEGFDAHVEWVWKMYAERGKWFYKACKEELEDKGLGFMEEPQAGMFAWVQLNLPPSTPSTQPLLLTYGAPVKKVLFVPGSACYFDGRPSLHVRASFSMATEANMREGLRRLGEIVKEAKEGKIRVVVGEHGEDTVASVQE</sequence>
<evidence type="ECO:0000313" key="8">
    <source>
        <dbReference type="Proteomes" id="UP000070544"/>
    </source>
</evidence>
<dbReference type="SUPFAM" id="SSF53383">
    <property type="entry name" value="PLP-dependent transferases"/>
    <property type="match status" value="1"/>
</dbReference>
<evidence type="ECO:0000313" key="7">
    <source>
        <dbReference type="EMBL" id="KXS21758.1"/>
    </source>
</evidence>
<accession>A0A139AYD2</accession>
<dbReference type="InterPro" id="IPR050859">
    <property type="entry name" value="Class-I_PLP-dep_aminotransf"/>
</dbReference>
<dbReference type="CDD" id="cd00609">
    <property type="entry name" value="AAT_like"/>
    <property type="match status" value="1"/>
</dbReference>
<dbReference type="GO" id="GO:0008483">
    <property type="term" value="F:transaminase activity"/>
    <property type="evidence" value="ECO:0007669"/>
    <property type="project" value="UniProtKB-KW"/>
</dbReference>
<evidence type="ECO:0000256" key="1">
    <source>
        <dbReference type="ARBA" id="ARBA00001933"/>
    </source>
</evidence>
<keyword evidence="4 7" id="KW-0808">Transferase</keyword>
<gene>
    <name evidence="7" type="ORF">M427DRAFT_51138</name>
</gene>
<reference evidence="7 8" key="1">
    <citation type="journal article" date="2015" name="Genome Biol. Evol.">
        <title>Phylogenomic analyses indicate that early fungi evolved digesting cell walls of algal ancestors of land plants.</title>
        <authorList>
            <person name="Chang Y."/>
            <person name="Wang S."/>
            <person name="Sekimoto S."/>
            <person name="Aerts A.L."/>
            <person name="Choi C."/>
            <person name="Clum A."/>
            <person name="LaButti K.M."/>
            <person name="Lindquist E.A."/>
            <person name="Yee Ngan C."/>
            <person name="Ohm R.A."/>
            <person name="Salamov A.A."/>
            <person name="Grigoriev I.V."/>
            <person name="Spatafora J.W."/>
            <person name="Berbee M.L."/>
        </authorList>
    </citation>
    <scope>NUCLEOTIDE SEQUENCE [LARGE SCALE GENOMIC DNA]</scope>
    <source>
        <strain evidence="7 8">JEL478</strain>
    </source>
</reference>
<feature type="domain" description="Aminotransferase class I/classII large" evidence="6">
    <location>
        <begin position="80"/>
        <end position="421"/>
    </location>
</feature>
<dbReference type="GO" id="GO:1901605">
    <property type="term" value="P:alpha-amino acid metabolic process"/>
    <property type="evidence" value="ECO:0007669"/>
    <property type="project" value="TreeGrafter"/>
</dbReference>
<dbReference type="STRING" id="1344416.A0A139AYD2"/>
<dbReference type="AlphaFoldDB" id="A0A139AYD2"/>
<evidence type="ECO:0000256" key="4">
    <source>
        <dbReference type="ARBA" id="ARBA00022679"/>
    </source>
</evidence>
<keyword evidence="5" id="KW-0663">Pyridoxal phosphate</keyword>
<protein>
    <submittedName>
        <fullName evidence="7">PLP-dependent transferase</fullName>
    </submittedName>
</protein>
<proteinExistence type="inferred from homology"/>
<dbReference type="EMBL" id="KQ965732">
    <property type="protein sequence ID" value="KXS21758.1"/>
    <property type="molecule type" value="Genomic_DNA"/>
</dbReference>
<name>A0A139AYD2_GONPJ</name>
<dbReference type="InterPro" id="IPR015421">
    <property type="entry name" value="PyrdxlP-dep_Trfase_major"/>
</dbReference>
<dbReference type="GO" id="GO:0030170">
    <property type="term" value="F:pyridoxal phosphate binding"/>
    <property type="evidence" value="ECO:0007669"/>
    <property type="project" value="InterPro"/>
</dbReference>
<evidence type="ECO:0000259" key="6">
    <source>
        <dbReference type="Pfam" id="PF00155"/>
    </source>
</evidence>
<dbReference type="OMA" id="HAPRYEN"/>
<dbReference type="PANTHER" id="PTHR42790">
    <property type="entry name" value="AMINOTRANSFERASE"/>
    <property type="match status" value="1"/>
</dbReference>
<dbReference type="Proteomes" id="UP000070544">
    <property type="component" value="Unassembled WGS sequence"/>
</dbReference>
<dbReference type="InterPro" id="IPR004839">
    <property type="entry name" value="Aminotransferase_I/II_large"/>
</dbReference>
<dbReference type="PANTHER" id="PTHR42790:SF19">
    <property type="entry name" value="KYNURENINE_ALPHA-AMINOADIPATE AMINOTRANSFERASE, MITOCHONDRIAL"/>
    <property type="match status" value="1"/>
</dbReference>
<evidence type="ECO:0000256" key="2">
    <source>
        <dbReference type="ARBA" id="ARBA00007441"/>
    </source>
</evidence>
<evidence type="ECO:0000256" key="3">
    <source>
        <dbReference type="ARBA" id="ARBA00022576"/>
    </source>
</evidence>
<evidence type="ECO:0000256" key="5">
    <source>
        <dbReference type="ARBA" id="ARBA00022898"/>
    </source>
</evidence>
<dbReference type="OrthoDB" id="691673at2759"/>
<dbReference type="Gene3D" id="3.40.640.10">
    <property type="entry name" value="Type I PLP-dependent aspartate aminotransferase-like (Major domain)"/>
    <property type="match status" value="1"/>
</dbReference>
<keyword evidence="3" id="KW-0032">Aminotransferase</keyword>
<keyword evidence="8" id="KW-1185">Reference proteome</keyword>
<dbReference type="InterPro" id="IPR015424">
    <property type="entry name" value="PyrdxlP-dep_Trfase"/>
</dbReference>